<comment type="caution">
    <text evidence="2">The sequence shown here is derived from an EMBL/GenBank/DDBJ whole genome shotgun (WGS) entry which is preliminary data.</text>
</comment>
<keyword evidence="3" id="KW-1185">Reference proteome</keyword>
<evidence type="ECO:0000256" key="1">
    <source>
        <dbReference type="SAM" id="MobiDB-lite"/>
    </source>
</evidence>
<organism evidence="2 3">
    <name type="scientific">Cylicocyclus nassatus</name>
    <name type="common">Nematode worm</name>
    <dbReference type="NCBI Taxonomy" id="53992"/>
    <lineage>
        <taxon>Eukaryota</taxon>
        <taxon>Metazoa</taxon>
        <taxon>Ecdysozoa</taxon>
        <taxon>Nematoda</taxon>
        <taxon>Chromadorea</taxon>
        <taxon>Rhabditida</taxon>
        <taxon>Rhabditina</taxon>
        <taxon>Rhabditomorpha</taxon>
        <taxon>Strongyloidea</taxon>
        <taxon>Strongylidae</taxon>
        <taxon>Cylicocyclus</taxon>
    </lineage>
</organism>
<reference evidence="2" key="1">
    <citation type="submission" date="2023-07" db="EMBL/GenBank/DDBJ databases">
        <authorList>
            <consortium name="CYATHOMIX"/>
        </authorList>
    </citation>
    <scope>NUCLEOTIDE SEQUENCE</scope>
    <source>
        <strain evidence="2">N/A</strain>
    </source>
</reference>
<feature type="compositionally biased region" description="Polar residues" evidence="1">
    <location>
        <begin position="355"/>
        <end position="366"/>
    </location>
</feature>
<dbReference type="AlphaFoldDB" id="A0AA36DWK6"/>
<name>A0AA36DWK6_CYLNA</name>
<proteinExistence type="predicted"/>
<protein>
    <submittedName>
        <fullName evidence="2">Uncharacterized protein</fullName>
    </submittedName>
</protein>
<evidence type="ECO:0000313" key="3">
    <source>
        <dbReference type="Proteomes" id="UP001176961"/>
    </source>
</evidence>
<feature type="region of interest" description="Disordered" evidence="1">
    <location>
        <begin position="316"/>
        <end position="368"/>
    </location>
</feature>
<gene>
    <name evidence="2" type="ORF">CYNAS_LOCUS5327</name>
</gene>
<dbReference type="EMBL" id="CATQJL010000112">
    <property type="protein sequence ID" value="CAJ0593344.1"/>
    <property type="molecule type" value="Genomic_DNA"/>
</dbReference>
<feature type="region of interest" description="Disordered" evidence="1">
    <location>
        <begin position="413"/>
        <end position="441"/>
    </location>
</feature>
<evidence type="ECO:0000313" key="2">
    <source>
        <dbReference type="EMBL" id="CAJ0593344.1"/>
    </source>
</evidence>
<accession>A0AA36DWK6</accession>
<dbReference type="Proteomes" id="UP001176961">
    <property type="component" value="Unassembled WGS sequence"/>
</dbReference>
<sequence length="441" mass="48723">MEDVLNIDKIIGDRGFMASSSDDEEDTVQLSKVKTSLSNRLANIFAEEATSTQFALEQRASPEKRRSLDSSSTTLFSAVVNLYLRDSPTTPFVPKGRVGAAVIRNSTLDLLVFYTANKKALLVVSLGSGKIAKIEKDQRCRLVVSASTSFAITFVKSEDECKLTALLMLLCCINRVDLEEGSGIEVYIGSSVLYEVTPLIYDGASIKICADEQSKLRLSPKSEPWVLQTVGMKKSGKRLLRKDDKSVVLIHVKKIKQHRAADDSSAASLVSVTQRLTVNENFDEPKEQRREILPQRASLEKVVLPDEILLASETLSSKSGSISPPPVKLSSEPTAYAEPSVSCEIEDDRPERSSLRQTMKEQQQGQAGAVSLSADGILNVQKIIGAEIDRLEIRLVAALERMVDRQMSSLRGEMQEIKERQETLLKKLEESQRNREESTGS</sequence>